<dbReference type="AlphaFoldDB" id="S3NL05"/>
<dbReference type="OrthoDB" id="9795405at2"/>
<evidence type="ECO:0000313" key="1">
    <source>
        <dbReference type="EMBL" id="EPF80387.1"/>
    </source>
</evidence>
<sequence>MTLHHYAVQVRWQGNTGTGTSSYQAYRRDFDVEHPNKPIISGSADPAYLGDAARWNPEELLVAAVSSCHKLWYLHLCADHKICVLSYVDEALGEMQDNDPVKRGHITQVTLQPHVIIQDAEQLELAQSLHALAHHECMIANSVNFPVYCQPRCEAQSEQK</sequence>
<dbReference type="InterPro" id="IPR003718">
    <property type="entry name" value="OsmC/Ohr_fam"/>
</dbReference>
<dbReference type="InterPro" id="IPR036102">
    <property type="entry name" value="OsmC/Ohrsf"/>
</dbReference>
<dbReference type="EMBL" id="ATGI01000004">
    <property type="protein sequence ID" value="EPF80387.1"/>
    <property type="molecule type" value="Genomic_DNA"/>
</dbReference>
<dbReference type="HOGENOM" id="CLU_105860_1_0_6"/>
<dbReference type="SUPFAM" id="SSF82784">
    <property type="entry name" value="OsmC-like"/>
    <property type="match status" value="1"/>
</dbReference>
<evidence type="ECO:0008006" key="3">
    <source>
        <dbReference type="Google" id="ProtNLM"/>
    </source>
</evidence>
<protein>
    <recommendedName>
        <fullName evidence="3">Redox protein</fullName>
    </recommendedName>
</protein>
<comment type="caution">
    <text evidence="1">The sequence shown here is derived from an EMBL/GenBank/DDBJ whole genome shotgun (WGS) entry which is preliminary data.</text>
</comment>
<proteinExistence type="predicted"/>
<dbReference type="PATRIC" id="fig|421052.3.peg.521"/>
<evidence type="ECO:0000313" key="2">
    <source>
        <dbReference type="Proteomes" id="UP000014568"/>
    </source>
</evidence>
<dbReference type="InterPro" id="IPR052707">
    <property type="entry name" value="OsmC_Ohr_Peroxiredoxin"/>
</dbReference>
<dbReference type="RefSeq" id="WP_016654960.1">
    <property type="nucleotide sequence ID" value="NZ_KE340348.1"/>
</dbReference>
<reference evidence="1 2" key="1">
    <citation type="submission" date="2013-06" db="EMBL/GenBank/DDBJ databases">
        <title>The Genome Sequence of Acinetobacter rudis CIP 110305.</title>
        <authorList>
            <consortium name="The Broad Institute Genome Sequencing Platform"/>
            <consortium name="The Broad Institute Genome Sequencing Center for Infectious Disease"/>
            <person name="Cerqueira G."/>
            <person name="Feldgarden M."/>
            <person name="Courvalin P."/>
            <person name="Perichon B."/>
            <person name="Grillot-Courvalin C."/>
            <person name="Clermont D."/>
            <person name="Rocha E."/>
            <person name="Yoon E.-J."/>
            <person name="Nemec A."/>
            <person name="Young S.K."/>
            <person name="Zeng Q."/>
            <person name="Gargeya S."/>
            <person name="Fitzgerald M."/>
            <person name="Abouelleil A."/>
            <person name="Alvarado L."/>
            <person name="Berlin A.M."/>
            <person name="Chapman S.B."/>
            <person name="Dewar J."/>
            <person name="Goldberg J."/>
            <person name="Griggs A."/>
            <person name="Gujja S."/>
            <person name="Hansen M."/>
            <person name="Howarth C."/>
            <person name="Imamovic A."/>
            <person name="Larimer J."/>
            <person name="McCowan C."/>
            <person name="Murphy C."/>
            <person name="Pearson M."/>
            <person name="Priest M."/>
            <person name="Roberts A."/>
            <person name="Saif S."/>
            <person name="Shea T."/>
            <person name="Sykes S."/>
            <person name="Wortman J."/>
            <person name="Nusbaum C."/>
            <person name="Birren B."/>
        </authorList>
    </citation>
    <scope>NUCLEOTIDE SEQUENCE [LARGE SCALE GENOMIC DNA]</scope>
    <source>
        <strain evidence="1 2">CIP 110305</strain>
    </source>
</reference>
<dbReference type="Gene3D" id="3.30.300.20">
    <property type="match status" value="1"/>
</dbReference>
<dbReference type="PANTHER" id="PTHR42830">
    <property type="entry name" value="OSMOTICALLY INDUCIBLE FAMILY PROTEIN"/>
    <property type="match status" value="1"/>
</dbReference>
<gene>
    <name evidence="1" type="ORF">F945_00525</name>
</gene>
<dbReference type="STRING" id="632955.GCA_000829675_01462"/>
<dbReference type="Pfam" id="PF02566">
    <property type="entry name" value="OsmC"/>
    <property type="match status" value="1"/>
</dbReference>
<dbReference type="InterPro" id="IPR015946">
    <property type="entry name" value="KH_dom-like_a/b"/>
</dbReference>
<dbReference type="PANTHER" id="PTHR42830:SF2">
    <property type="entry name" value="OSMC_OHR FAMILY PROTEIN"/>
    <property type="match status" value="1"/>
</dbReference>
<name>S3NL05_9GAMM</name>
<keyword evidence="2" id="KW-1185">Reference proteome</keyword>
<dbReference type="Proteomes" id="UP000014568">
    <property type="component" value="Unassembled WGS sequence"/>
</dbReference>
<dbReference type="eggNOG" id="COG1764">
    <property type="taxonomic scope" value="Bacteria"/>
</dbReference>
<organism evidence="1 2">
    <name type="scientific">Acinetobacter rudis CIP 110305</name>
    <dbReference type="NCBI Taxonomy" id="421052"/>
    <lineage>
        <taxon>Bacteria</taxon>
        <taxon>Pseudomonadati</taxon>
        <taxon>Pseudomonadota</taxon>
        <taxon>Gammaproteobacteria</taxon>
        <taxon>Moraxellales</taxon>
        <taxon>Moraxellaceae</taxon>
        <taxon>Acinetobacter</taxon>
    </lineage>
</organism>
<accession>S3NL05</accession>